<gene>
    <name evidence="5" type="ORF">CNE99_00545</name>
</gene>
<dbReference type="PROSITE" id="PS50862">
    <property type="entry name" value="AA_TRNA_LIGASE_II"/>
    <property type="match status" value="1"/>
</dbReference>
<protein>
    <submittedName>
        <fullName evidence="5">EF-P lysine aminoacylase GenX</fullName>
    </submittedName>
</protein>
<dbReference type="InterPro" id="IPR018149">
    <property type="entry name" value="Lys-tRNA-synth_II_C"/>
</dbReference>
<dbReference type="NCBIfam" id="TIGR00462">
    <property type="entry name" value="genX"/>
    <property type="match status" value="1"/>
</dbReference>
<dbReference type="GO" id="GO:0004824">
    <property type="term" value="F:lysine-tRNA ligase activity"/>
    <property type="evidence" value="ECO:0007669"/>
    <property type="project" value="InterPro"/>
</dbReference>
<keyword evidence="1" id="KW-0436">Ligase</keyword>
<sequence>MTSGSPDQTLKSCIRERACLLGALRGYLSSHQCTEVTTPVLRPFGVTDPFIASISAYNEQNRLGFLQTSPEYAMKQLLCLGSGDIWQLGPVFRSGETGRRHRSEFTMLEWYRCGWTLSQLMDEMIELTTVAATAMGPVADDALGQLTSSSSSSPTKRTYRSLFEDRFGINPHAIETARLASLCTKKLGSLGQHIDPSTARSEYHDALFSQLIEPTLESPTFVTEFPREQAALARVAERRGDTVALRFELYWRGVELANGYSELGDQAELNARFVANNATRKAMGLPEMPLDDEFLALIDVLPDCVGVALGVDRLHMVLTGRRSLAGTEPGK</sequence>
<evidence type="ECO:0000259" key="4">
    <source>
        <dbReference type="PROSITE" id="PS50862"/>
    </source>
</evidence>
<dbReference type="Pfam" id="PF00152">
    <property type="entry name" value="tRNA-synt_2"/>
    <property type="match status" value="1"/>
</dbReference>
<accession>A0A2A5X138</accession>
<dbReference type="Gene3D" id="3.30.930.10">
    <property type="entry name" value="Bira Bifunctional Protein, Domain 2"/>
    <property type="match status" value="1"/>
</dbReference>
<evidence type="ECO:0000256" key="1">
    <source>
        <dbReference type="ARBA" id="ARBA00022598"/>
    </source>
</evidence>
<dbReference type="InterPro" id="IPR045864">
    <property type="entry name" value="aa-tRNA-synth_II/BPL/LPL"/>
</dbReference>
<evidence type="ECO:0000256" key="3">
    <source>
        <dbReference type="ARBA" id="ARBA00022840"/>
    </source>
</evidence>
<keyword evidence="3" id="KW-0067">ATP-binding</keyword>
<name>A0A2A5X138_9GAMM</name>
<dbReference type="InterPro" id="IPR006195">
    <property type="entry name" value="aa-tRNA-synth_II"/>
</dbReference>
<dbReference type="InterPro" id="IPR004525">
    <property type="entry name" value="EpmA"/>
</dbReference>
<dbReference type="PANTHER" id="PTHR42918">
    <property type="entry name" value="LYSYL-TRNA SYNTHETASE"/>
    <property type="match status" value="1"/>
</dbReference>
<dbReference type="SUPFAM" id="SSF55681">
    <property type="entry name" value="Class II aaRS and biotin synthetases"/>
    <property type="match status" value="1"/>
</dbReference>
<dbReference type="AlphaFoldDB" id="A0A2A5X138"/>
<proteinExistence type="predicted"/>
<reference evidence="5 6" key="1">
    <citation type="submission" date="2017-08" db="EMBL/GenBank/DDBJ databases">
        <title>Fine stratification of microbial communities through a metagenomic profile of the photic zone.</title>
        <authorList>
            <person name="Haro-Moreno J.M."/>
            <person name="Lopez-Perez M."/>
            <person name="De La Torre J."/>
            <person name="Picazo A."/>
            <person name="Camacho A."/>
            <person name="Rodriguez-Valera F."/>
        </authorList>
    </citation>
    <scope>NUCLEOTIDE SEQUENCE [LARGE SCALE GENOMIC DNA]</scope>
    <source>
        <strain evidence="5">MED-G24</strain>
    </source>
</reference>
<keyword evidence="2" id="KW-0547">Nucleotide-binding</keyword>
<organism evidence="5 6">
    <name type="scientific">OM182 bacterium MED-G24</name>
    <dbReference type="NCBI Taxonomy" id="1986255"/>
    <lineage>
        <taxon>Bacteria</taxon>
        <taxon>Pseudomonadati</taxon>
        <taxon>Pseudomonadota</taxon>
        <taxon>Gammaproteobacteria</taxon>
        <taxon>OMG group</taxon>
        <taxon>OM182 clade</taxon>
    </lineage>
</organism>
<dbReference type="GO" id="GO:0000049">
    <property type="term" value="F:tRNA binding"/>
    <property type="evidence" value="ECO:0007669"/>
    <property type="project" value="TreeGrafter"/>
</dbReference>
<dbReference type="Proteomes" id="UP000219327">
    <property type="component" value="Unassembled WGS sequence"/>
</dbReference>
<evidence type="ECO:0000256" key="2">
    <source>
        <dbReference type="ARBA" id="ARBA00022741"/>
    </source>
</evidence>
<dbReference type="GO" id="GO:0005524">
    <property type="term" value="F:ATP binding"/>
    <property type="evidence" value="ECO:0007669"/>
    <property type="project" value="UniProtKB-KW"/>
</dbReference>
<dbReference type="EMBL" id="NTKD01000001">
    <property type="protein sequence ID" value="PDH42233.1"/>
    <property type="molecule type" value="Genomic_DNA"/>
</dbReference>
<dbReference type="InterPro" id="IPR004364">
    <property type="entry name" value="Aa-tRNA-synt_II"/>
</dbReference>
<evidence type="ECO:0000313" key="6">
    <source>
        <dbReference type="Proteomes" id="UP000219327"/>
    </source>
</evidence>
<dbReference type="GO" id="GO:0006430">
    <property type="term" value="P:lysyl-tRNA aminoacylation"/>
    <property type="evidence" value="ECO:0007669"/>
    <property type="project" value="InterPro"/>
</dbReference>
<evidence type="ECO:0000313" key="5">
    <source>
        <dbReference type="EMBL" id="PDH42233.1"/>
    </source>
</evidence>
<dbReference type="PRINTS" id="PR00982">
    <property type="entry name" value="TRNASYNTHLYS"/>
</dbReference>
<comment type="caution">
    <text evidence="5">The sequence shown here is derived from an EMBL/GenBank/DDBJ whole genome shotgun (WGS) entry which is preliminary data.</text>
</comment>
<feature type="domain" description="Aminoacyl-transfer RNA synthetases class-II family profile" evidence="4">
    <location>
        <begin position="20"/>
        <end position="329"/>
    </location>
</feature>
<dbReference type="PANTHER" id="PTHR42918:SF6">
    <property type="entry name" value="ELONGATION FACTOR P--(R)-BETA-LYSINE LIGASE"/>
    <property type="match status" value="1"/>
</dbReference>
<dbReference type="GO" id="GO:0005829">
    <property type="term" value="C:cytosol"/>
    <property type="evidence" value="ECO:0007669"/>
    <property type="project" value="TreeGrafter"/>
</dbReference>